<evidence type="ECO:0000256" key="16">
    <source>
        <dbReference type="SAM" id="Phobius"/>
    </source>
</evidence>
<keyword evidence="9 16" id="KW-1133">Transmembrane helix</keyword>
<dbReference type="GO" id="GO:0012505">
    <property type="term" value="C:endomembrane system"/>
    <property type="evidence" value="ECO:0007669"/>
    <property type="project" value="UniProtKB-SubCell"/>
</dbReference>
<geneLocation type="plasmid" evidence="17 18">
    <name>unnamed1</name>
</geneLocation>
<dbReference type="GO" id="GO:0016020">
    <property type="term" value="C:membrane"/>
    <property type="evidence" value="ECO:0007669"/>
    <property type="project" value="InterPro"/>
</dbReference>
<evidence type="ECO:0000256" key="2">
    <source>
        <dbReference type="ARBA" id="ARBA00004127"/>
    </source>
</evidence>
<gene>
    <name evidence="17" type="ORF">K529_020210</name>
</gene>
<dbReference type="EC" id="2.7.8.8" evidence="4"/>
<name>A0A1B1A930_9RHOB</name>
<feature type="transmembrane region" description="Helical" evidence="16">
    <location>
        <begin position="142"/>
        <end position="164"/>
    </location>
</feature>
<dbReference type="OrthoDB" id="9777147at2"/>
<feature type="transmembrane region" description="Helical" evidence="16">
    <location>
        <begin position="104"/>
        <end position="122"/>
    </location>
</feature>
<keyword evidence="8 16" id="KW-0812">Transmembrane</keyword>
<evidence type="ECO:0000256" key="5">
    <source>
        <dbReference type="ARBA" id="ARBA00017171"/>
    </source>
</evidence>
<feature type="transmembrane region" description="Helical" evidence="16">
    <location>
        <begin position="41"/>
        <end position="59"/>
    </location>
</feature>
<keyword evidence="10" id="KW-0443">Lipid metabolism</keyword>
<reference evidence="17 18" key="1">
    <citation type="journal article" date="2016" name="ISME J.">
        <title>Global occurrence and heterogeneity of the Roseobacter-clade species Ruegeria mobilis.</title>
        <authorList>
            <person name="Sonnenschein E."/>
            <person name="Gram L."/>
        </authorList>
    </citation>
    <scope>NUCLEOTIDE SEQUENCE [LARGE SCALE GENOMIC DNA]</scope>
    <source>
        <strain evidence="17 18">F1926</strain>
        <plasmid evidence="17 18">unnamed1</plasmid>
    </source>
</reference>
<keyword evidence="17" id="KW-0614">Plasmid</keyword>
<evidence type="ECO:0000256" key="14">
    <source>
        <dbReference type="ARBA" id="ARBA00032361"/>
    </source>
</evidence>
<evidence type="ECO:0000256" key="1">
    <source>
        <dbReference type="ARBA" id="ARBA00000287"/>
    </source>
</evidence>
<keyword evidence="7 15" id="KW-0808">Transferase</keyword>
<organism evidence="17 18">
    <name type="scientific">Tritonibacter mobilis F1926</name>
    <dbReference type="NCBI Taxonomy" id="1265309"/>
    <lineage>
        <taxon>Bacteria</taxon>
        <taxon>Pseudomonadati</taxon>
        <taxon>Pseudomonadota</taxon>
        <taxon>Alphaproteobacteria</taxon>
        <taxon>Rhodobacterales</taxon>
        <taxon>Paracoccaceae</taxon>
        <taxon>Tritonibacter</taxon>
    </lineage>
</organism>
<dbReference type="GO" id="GO:0003882">
    <property type="term" value="F:CDP-diacylglycerol-serine O-phosphatidyltransferase activity"/>
    <property type="evidence" value="ECO:0007669"/>
    <property type="project" value="UniProtKB-EC"/>
</dbReference>
<evidence type="ECO:0000256" key="8">
    <source>
        <dbReference type="ARBA" id="ARBA00022692"/>
    </source>
</evidence>
<dbReference type="AlphaFoldDB" id="A0A1B1A930"/>
<feature type="transmembrane region" description="Helical" evidence="16">
    <location>
        <begin position="170"/>
        <end position="188"/>
    </location>
</feature>
<evidence type="ECO:0000256" key="11">
    <source>
        <dbReference type="ARBA" id="ARBA00023136"/>
    </source>
</evidence>
<comment type="subcellular location">
    <subcellularLocation>
        <location evidence="2">Endomembrane system</location>
        <topology evidence="2">Multi-pass membrane protein</topology>
    </subcellularLocation>
</comment>
<feature type="transmembrane region" description="Helical" evidence="16">
    <location>
        <begin position="80"/>
        <end position="98"/>
    </location>
</feature>
<dbReference type="GeneID" id="28252210"/>
<protein>
    <recommendedName>
        <fullName evidence="5">CDP-diacylglycerol--serine O-phosphatidyltransferase</fullName>
        <ecNumber evidence="4">2.7.8.8</ecNumber>
    </recommendedName>
    <alternativeName>
        <fullName evidence="14">Phosphatidylserine synthase</fullName>
    </alternativeName>
</protein>
<dbReference type="Gene3D" id="1.20.120.1760">
    <property type="match status" value="1"/>
</dbReference>
<evidence type="ECO:0000313" key="18">
    <source>
        <dbReference type="Proteomes" id="UP000013243"/>
    </source>
</evidence>
<keyword evidence="13" id="KW-1208">Phospholipid metabolism</keyword>
<dbReference type="InterPro" id="IPR048254">
    <property type="entry name" value="CDP_ALCOHOL_P_TRANSF_CS"/>
</dbReference>
<evidence type="ECO:0000256" key="6">
    <source>
        <dbReference type="ARBA" id="ARBA00022516"/>
    </source>
</evidence>
<comment type="similarity">
    <text evidence="3 15">Belongs to the CDP-alcohol phosphatidyltransferase class-I family.</text>
</comment>
<evidence type="ECO:0000313" key="17">
    <source>
        <dbReference type="EMBL" id="ANP43082.1"/>
    </source>
</evidence>
<evidence type="ECO:0000256" key="3">
    <source>
        <dbReference type="ARBA" id="ARBA00010441"/>
    </source>
</evidence>
<dbReference type="PANTHER" id="PTHR14269">
    <property type="entry name" value="CDP-DIACYLGLYCEROL--GLYCEROL-3-PHOSPHATE 3-PHOSPHATIDYLTRANSFERASE-RELATED"/>
    <property type="match status" value="1"/>
</dbReference>
<dbReference type="Proteomes" id="UP000013243">
    <property type="component" value="Plasmid unnamed1"/>
</dbReference>
<dbReference type="InterPro" id="IPR000462">
    <property type="entry name" value="CDP-OH_P_trans"/>
</dbReference>
<evidence type="ECO:0000256" key="13">
    <source>
        <dbReference type="ARBA" id="ARBA00023264"/>
    </source>
</evidence>
<dbReference type="PANTHER" id="PTHR14269:SF61">
    <property type="entry name" value="CDP-DIACYLGLYCEROL--SERINE O-PHOSPHATIDYLTRANSFERASE"/>
    <property type="match status" value="1"/>
</dbReference>
<dbReference type="Pfam" id="PF01066">
    <property type="entry name" value="CDP-OH_P_transf"/>
    <property type="match status" value="1"/>
</dbReference>
<dbReference type="InterPro" id="IPR004533">
    <property type="entry name" value="CDP-diaglyc--ser_O-PTrfase"/>
</dbReference>
<evidence type="ECO:0000256" key="15">
    <source>
        <dbReference type="RuleBase" id="RU003750"/>
    </source>
</evidence>
<dbReference type="GO" id="GO:0008654">
    <property type="term" value="P:phospholipid biosynthetic process"/>
    <property type="evidence" value="ECO:0007669"/>
    <property type="project" value="UniProtKB-KW"/>
</dbReference>
<sequence length="255" mass="27713">MGEGEEHPTPSHLTIVQLIPNMLTIAAICAGLSAIRFGIEGNYVLAVQLILAACVLDGLDGRLARLLNSDSKMGAELDSLADFVNFGVAPALVIYFWALQDLRGIAWITVLIYAICCVVRLARFNVTAKSDTPEDKDTAGAYFTGIPSPAGALLAMLPMFLSFAFADAPLLPDVVICLHLILVGWAMIARFPVWSFKTAKISRNNVKFFLVGFAVLGSAVLIYAWITLVVLCVAYLIVVFWSILSHRISEDRKGH</sequence>
<dbReference type="PROSITE" id="PS00379">
    <property type="entry name" value="CDP_ALCOHOL_P_TRANSF"/>
    <property type="match status" value="1"/>
</dbReference>
<dbReference type="RefSeq" id="WP_005612909.1">
    <property type="nucleotide sequence ID" value="NZ_CP015231.1"/>
</dbReference>
<evidence type="ECO:0000256" key="9">
    <source>
        <dbReference type="ARBA" id="ARBA00022989"/>
    </source>
</evidence>
<dbReference type="EMBL" id="CP015231">
    <property type="protein sequence ID" value="ANP43082.1"/>
    <property type="molecule type" value="Genomic_DNA"/>
</dbReference>
<keyword evidence="12" id="KW-0594">Phospholipid biosynthesis</keyword>
<evidence type="ECO:0000256" key="7">
    <source>
        <dbReference type="ARBA" id="ARBA00022679"/>
    </source>
</evidence>
<dbReference type="InterPro" id="IPR043130">
    <property type="entry name" value="CDP-OH_PTrfase_TM_dom"/>
</dbReference>
<accession>A0A1B1A930</accession>
<keyword evidence="11 16" id="KW-0472">Membrane</keyword>
<dbReference type="InterPro" id="IPR050324">
    <property type="entry name" value="CDP-alcohol_PTase-I"/>
</dbReference>
<keyword evidence="6" id="KW-0444">Lipid biosynthesis</keyword>
<dbReference type="NCBIfam" id="TIGR00473">
    <property type="entry name" value="pssA"/>
    <property type="match status" value="1"/>
</dbReference>
<feature type="transmembrane region" description="Helical" evidence="16">
    <location>
        <begin position="12"/>
        <end position="35"/>
    </location>
</feature>
<evidence type="ECO:0000256" key="10">
    <source>
        <dbReference type="ARBA" id="ARBA00023098"/>
    </source>
</evidence>
<dbReference type="KEGG" id="rmb:K529_020210"/>
<evidence type="ECO:0000256" key="4">
    <source>
        <dbReference type="ARBA" id="ARBA00013174"/>
    </source>
</evidence>
<feature type="transmembrane region" description="Helical" evidence="16">
    <location>
        <begin position="208"/>
        <end position="241"/>
    </location>
</feature>
<evidence type="ECO:0000256" key="12">
    <source>
        <dbReference type="ARBA" id="ARBA00023209"/>
    </source>
</evidence>
<comment type="catalytic activity">
    <reaction evidence="1">
        <text>a CDP-1,2-diacyl-sn-glycerol + L-serine = a 1,2-diacyl-sn-glycero-3-phospho-L-serine + CMP + H(+)</text>
        <dbReference type="Rhea" id="RHEA:16913"/>
        <dbReference type="ChEBI" id="CHEBI:15378"/>
        <dbReference type="ChEBI" id="CHEBI:33384"/>
        <dbReference type="ChEBI" id="CHEBI:57262"/>
        <dbReference type="ChEBI" id="CHEBI:58332"/>
        <dbReference type="ChEBI" id="CHEBI:60377"/>
        <dbReference type="EC" id="2.7.8.8"/>
    </reaction>
</comment>
<proteinExistence type="inferred from homology"/>